<evidence type="ECO:0000256" key="5">
    <source>
        <dbReference type="ARBA" id="ARBA00022679"/>
    </source>
</evidence>
<evidence type="ECO:0000256" key="7">
    <source>
        <dbReference type="ARBA" id="ARBA00023012"/>
    </source>
</evidence>
<dbReference type="InterPro" id="IPR003661">
    <property type="entry name" value="HisK_dim/P_dom"/>
</dbReference>
<dbReference type="PRINTS" id="PR00344">
    <property type="entry name" value="BCTRLSENSOR"/>
</dbReference>
<dbReference type="Pfam" id="PF00672">
    <property type="entry name" value="HAMP"/>
    <property type="match status" value="1"/>
</dbReference>
<dbReference type="PANTHER" id="PTHR45453">
    <property type="entry name" value="PHOSPHATE REGULON SENSOR PROTEIN PHOR"/>
    <property type="match status" value="1"/>
</dbReference>
<sequence length="591" mass="64563">MGRRRLLWQLFPSYLVIVAIALGAVTWYVSGELRRFHIEQTRSDLEARAWLVEKQLHGLLGMVPEEAVDALCKELGWRTGTRITVVRPDGLVLGDSVEEPARMDNHAGRPEIVAALQGGVGVSTRYSHTLEQDMMYVAVPVNGQERMRGVVRTALATTAIEKTLHGILLKVSGGGLVVALAAAVLSLSVSRRISRPLEEMKRGAQRFAGGNLEGRLAVQGSEEIEALAVALNQMAAQLDERIRSMVRQRNEQDAVLSSMVEGVLAVDADERVLRINQAAARLLEVQVERAKGRRIQELVRKTELLNFVARTLESREPVEGDIVLGSSEQDQFLQAHGTPLRDPQGHDIGALVVLNDVTRLRRLENVRRDFVANVSHELKTPITAIKGSAETLLDGAIDDPEGGRRFAGIIAKQADRLNAIIDDLLALSRVEQGVEQEGITLRREPVRPVLEAAIQACAMAAQEKAIFLELGCAPDLLAAINAPLLEQAVVNLLTNAVKYSDPKGRVRIEAARLQGRVMLKVQDWGCGIESEHIPRLFERFYRVDKARSRRLGGTGLGLAIVKHIVQAHGGEVVVASTPGKGSTFTIILPAA</sequence>
<keyword evidence="6 13" id="KW-0418">Kinase</keyword>
<keyword evidence="9" id="KW-0812">Transmembrane</keyword>
<keyword evidence="14" id="KW-1185">Reference proteome</keyword>
<comment type="catalytic activity">
    <reaction evidence="1">
        <text>ATP + protein L-histidine = ADP + protein N-phospho-L-histidine.</text>
        <dbReference type="EC" id="2.7.13.3"/>
    </reaction>
</comment>
<dbReference type="Pfam" id="PF08448">
    <property type="entry name" value="PAS_4"/>
    <property type="match status" value="1"/>
</dbReference>
<feature type="domain" description="HAMP" evidence="12">
    <location>
        <begin position="191"/>
        <end position="243"/>
    </location>
</feature>
<feature type="domain" description="Histidine kinase" evidence="10">
    <location>
        <begin position="373"/>
        <end position="591"/>
    </location>
</feature>
<dbReference type="Pfam" id="PF02518">
    <property type="entry name" value="HATPase_c"/>
    <property type="match status" value="1"/>
</dbReference>
<dbReference type="PROSITE" id="PS50112">
    <property type="entry name" value="PAS"/>
    <property type="match status" value="1"/>
</dbReference>
<accession>A0ABM8HWS8</accession>
<dbReference type="CDD" id="cd00082">
    <property type="entry name" value="HisKA"/>
    <property type="match status" value="1"/>
</dbReference>
<name>A0ABM8HWS8_9BACT</name>
<dbReference type="Pfam" id="PF00512">
    <property type="entry name" value="HisKA"/>
    <property type="match status" value="1"/>
</dbReference>
<evidence type="ECO:0000313" key="14">
    <source>
        <dbReference type="Proteomes" id="UP001319827"/>
    </source>
</evidence>
<organism evidence="13 14">
    <name type="scientific">Desulfuromonas versatilis</name>
    <dbReference type="NCBI Taxonomy" id="2802975"/>
    <lineage>
        <taxon>Bacteria</taxon>
        <taxon>Pseudomonadati</taxon>
        <taxon>Thermodesulfobacteriota</taxon>
        <taxon>Desulfuromonadia</taxon>
        <taxon>Desulfuromonadales</taxon>
        <taxon>Desulfuromonadaceae</taxon>
        <taxon>Desulfuromonas</taxon>
    </lineage>
</organism>
<evidence type="ECO:0000256" key="3">
    <source>
        <dbReference type="ARBA" id="ARBA00012438"/>
    </source>
</evidence>
<evidence type="ECO:0000313" key="13">
    <source>
        <dbReference type="EMBL" id="BCR06795.1"/>
    </source>
</evidence>
<evidence type="ECO:0000256" key="2">
    <source>
        <dbReference type="ARBA" id="ARBA00004370"/>
    </source>
</evidence>
<dbReference type="SUPFAM" id="SSF158472">
    <property type="entry name" value="HAMP domain-like"/>
    <property type="match status" value="1"/>
</dbReference>
<dbReference type="Gene3D" id="6.10.340.10">
    <property type="match status" value="1"/>
</dbReference>
<dbReference type="InterPro" id="IPR004358">
    <property type="entry name" value="Sig_transdc_His_kin-like_C"/>
</dbReference>
<feature type="domain" description="PAS" evidence="11">
    <location>
        <begin position="248"/>
        <end position="299"/>
    </location>
</feature>
<dbReference type="InterPro" id="IPR050351">
    <property type="entry name" value="BphY/WalK/GraS-like"/>
</dbReference>
<dbReference type="Gene3D" id="3.30.565.10">
    <property type="entry name" value="Histidine kinase-like ATPase, C-terminal domain"/>
    <property type="match status" value="1"/>
</dbReference>
<evidence type="ECO:0000256" key="6">
    <source>
        <dbReference type="ARBA" id="ARBA00022777"/>
    </source>
</evidence>
<dbReference type="SMART" id="SM00388">
    <property type="entry name" value="HisKA"/>
    <property type="match status" value="1"/>
</dbReference>
<dbReference type="InterPro" id="IPR003594">
    <property type="entry name" value="HATPase_dom"/>
</dbReference>
<dbReference type="EMBL" id="AP024355">
    <property type="protein sequence ID" value="BCR06795.1"/>
    <property type="molecule type" value="Genomic_DNA"/>
</dbReference>
<dbReference type="CDD" id="cd00075">
    <property type="entry name" value="HATPase"/>
    <property type="match status" value="1"/>
</dbReference>
<keyword evidence="7" id="KW-0902">Two-component regulatory system</keyword>
<dbReference type="Gene3D" id="3.30.450.20">
    <property type="entry name" value="PAS domain"/>
    <property type="match status" value="1"/>
</dbReference>
<dbReference type="PROSITE" id="PS50885">
    <property type="entry name" value="HAMP"/>
    <property type="match status" value="1"/>
</dbReference>
<keyword evidence="4" id="KW-0597">Phosphoprotein</keyword>
<dbReference type="SMART" id="SM00387">
    <property type="entry name" value="HATPase_c"/>
    <property type="match status" value="1"/>
</dbReference>
<dbReference type="SUPFAM" id="SSF55874">
    <property type="entry name" value="ATPase domain of HSP90 chaperone/DNA topoisomerase II/histidine kinase"/>
    <property type="match status" value="1"/>
</dbReference>
<evidence type="ECO:0000256" key="8">
    <source>
        <dbReference type="ARBA" id="ARBA00023136"/>
    </source>
</evidence>
<evidence type="ECO:0000256" key="4">
    <source>
        <dbReference type="ARBA" id="ARBA00022553"/>
    </source>
</evidence>
<evidence type="ECO:0000259" key="11">
    <source>
        <dbReference type="PROSITE" id="PS50112"/>
    </source>
</evidence>
<dbReference type="GO" id="GO:0016301">
    <property type="term" value="F:kinase activity"/>
    <property type="evidence" value="ECO:0007669"/>
    <property type="project" value="UniProtKB-KW"/>
</dbReference>
<dbReference type="PANTHER" id="PTHR45453:SF1">
    <property type="entry name" value="PHOSPHATE REGULON SENSOR PROTEIN PHOR"/>
    <property type="match status" value="1"/>
</dbReference>
<dbReference type="RefSeq" id="WP_221250176.1">
    <property type="nucleotide sequence ID" value="NZ_AP024355.1"/>
</dbReference>
<evidence type="ECO:0000256" key="1">
    <source>
        <dbReference type="ARBA" id="ARBA00000085"/>
    </source>
</evidence>
<reference evidence="13 14" key="1">
    <citation type="journal article" date="2016" name="C (Basel)">
        <title>Selective Growth of and Electricity Production by Marine Exoelectrogenic Bacteria in Self-Aggregated Hydrogel of Microbially Reduced Graphene Oxide.</title>
        <authorList>
            <person name="Yoshida N."/>
            <person name="Goto Y."/>
            <person name="Miyata Y."/>
        </authorList>
    </citation>
    <scope>NUCLEOTIDE SEQUENCE [LARGE SCALE GENOMIC DNA]</scope>
    <source>
        <strain evidence="13 14">NIT-T3</strain>
    </source>
</reference>
<dbReference type="InterPro" id="IPR036097">
    <property type="entry name" value="HisK_dim/P_sf"/>
</dbReference>
<keyword evidence="5" id="KW-0808">Transferase</keyword>
<protein>
    <recommendedName>
        <fullName evidence="3">histidine kinase</fullName>
        <ecNumber evidence="3">2.7.13.3</ecNumber>
    </recommendedName>
</protein>
<evidence type="ECO:0000259" key="10">
    <source>
        <dbReference type="PROSITE" id="PS50109"/>
    </source>
</evidence>
<dbReference type="Gene3D" id="1.10.287.130">
    <property type="match status" value="1"/>
</dbReference>
<dbReference type="InterPro" id="IPR005467">
    <property type="entry name" value="His_kinase_dom"/>
</dbReference>
<dbReference type="SMART" id="SM00304">
    <property type="entry name" value="HAMP"/>
    <property type="match status" value="1"/>
</dbReference>
<dbReference type="PROSITE" id="PS50109">
    <property type="entry name" value="HIS_KIN"/>
    <property type="match status" value="1"/>
</dbReference>
<dbReference type="InterPro" id="IPR013656">
    <property type="entry name" value="PAS_4"/>
</dbReference>
<dbReference type="EC" id="2.7.13.3" evidence="3"/>
<feature type="transmembrane region" description="Helical" evidence="9">
    <location>
        <begin position="6"/>
        <end position="29"/>
    </location>
</feature>
<evidence type="ECO:0000256" key="9">
    <source>
        <dbReference type="SAM" id="Phobius"/>
    </source>
</evidence>
<comment type="subcellular location">
    <subcellularLocation>
        <location evidence="2">Membrane</location>
    </subcellularLocation>
</comment>
<dbReference type="Proteomes" id="UP001319827">
    <property type="component" value="Chromosome"/>
</dbReference>
<dbReference type="CDD" id="cd06225">
    <property type="entry name" value="HAMP"/>
    <property type="match status" value="1"/>
</dbReference>
<reference evidence="13 14" key="2">
    <citation type="journal article" date="2021" name="Int. J. Syst. Evol. Microbiol.">
        <title>Isolation and Polyphasic Characterization of Desulfuromonas versatilis sp. Nov., an Electrogenic Bacteria Capable of Versatile Metabolism Isolated from a Graphene Oxide-Reducing Enrichment Culture.</title>
        <authorList>
            <person name="Xie L."/>
            <person name="Yoshida N."/>
            <person name="Ishii S."/>
            <person name="Meng L."/>
        </authorList>
    </citation>
    <scope>NUCLEOTIDE SEQUENCE [LARGE SCALE GENOMIC DNA]</scope>
    <source>
        <strain evidence="13 14">NIT-T3</strain>
    </source>
</reference>
<proteinExistence type="predicted"/>
<gene>
    <name evidence="13" type="primary">phoR</name>
    <name evidence="13" type="ORF">DESUT3_38640</name>
</gene>
<dbReference type="CDD" id="cd00130">
    <property type="entry name" value="PAS"/>
    <property type="match status" value="1"/>
</dbReference>
<keyword evidence="9" id="KW-1133">Transmembrane helix</keyword>
<dbReference type="InterPro" id="IPR003660">
    <property type="entry name" value="HAMP_dom"/>
</dbReference>
<dbReference type="InterPro" id="IPR000014">
    <property type="entry name" value="PAS"/>
</dbReference>
<dbReference type="InterPro" id="IPR036890">
    <property type="entry name" value="HATPase_C_sf"/>
</dbReference>
<dbReference type="SMART" id="SM00091">
    <property type="entry name" value="PAS"/>
    <property type="match status" value="1"/>
</dbReference>
<dbReference type="InterPro" id="IPR035965">
    <property type="entry name" value="PAS-like_dom_sf"/>
</dbReference>
<dbReference type="SUPFAM" id="SSF55785">
    <property type="entry name" value="PYP-like sensor domain (PAS domain)"/>
    <property type="match status" value="1"/>
</dbReference>
<dbReference type="SUPFAM" id="SSF47384">
    <property type="entry name" value="Homodimeric domain of signal transducing histidine kinase"/>
    <property type="match status" value="1"/>
</dbReference>
<evidence type="ECO:0000259" key="12">
    <source>
        <dbReference type="PROSITE" id="PS50885"/>
    </source>
</evidence>
<keyword evidence="8 9" id="KW-0472">Membrane</keyword>